<dbReference type="EMBL" id="JBHTIA010000003">
    <property type="protein sequence ID" value="MFD0763418.1"/>
    <property type="molecule type" value="Genomic_DNA"/>
</dbReference>
<keyword evidence="1" id="KW-0472">Membrane</keyword>
<evidence type="ECO:0000313" key="3">
    <source>
        <dbReference type="Proteomes" id="UP001597073"/>
    </source>
</evidence>
<gene>
    <name evidence="2" type="ORF">ACFQZI_01045</name>
</gene>
<organism evidence="2 3">
    <name type="scientific">Mucilaginibacter lutimaris</name>
    <dbReference type="NCBI Taxonomy" id="931629"/>
    <lineage>
        <taxon>Bacteria</taxon>
        <taxon>Pseudomonadati</taxon>
        <taxon>Bacteroidota</taxon>
        <taxon>Sphingobacteriia</taxon>
        <taxon>Sphingobacteriales</taxon>
        <taxon>Sphingobacteriaceae</taxon>
        <taxon>Mucilaginibacter</taxon>
    </lineage>
</organism>
<feature type="transmembrane region" description="Helical" evidence="1">
    <location>
        <begin position="174"/>
        <end position="191"/>
    </location>
</feature>
<feature type="transmembrane region" description="Helical" evidence="1">
    <location>
        <begin position="16"/>
        <end position="36"/>
    </location>
</feature>
<dbReference type="RefSeq" id="WP_377137483.1">
    <property type="nucleotide sequence ID" value="NZ_JBHTIA010000003.1"/>
</dbReference>
<feature type="transmembrane region" description="Helical" evidence="1">
    <location>
        <begin position="143"/>
        <end position="168"/>
    </location>
</feature>
<name>A0ABW2Z9B9_9SPHI</name>
<comment type="caution">
    <text evidence="2">The sequence shown here is derived from an EMBL/GenBank/DDBJ whole genome shotgun (WGS) entry which is preliminary data.</text>
</comment>
<feature type="transmembrane region" description="Helical" evidence="1">
    <location>
        <begin position="76"/>
        <end position="98"/>
    </location>
</feature>
<evidence type="ECO:0000313" key="2">
    <source>
        <dbReference type="EMBL" id="MFD0763418.1"/>
    </source>
</evidence>
<keyword evidence="3" id="KW-1185">Reference proteome</keyword>
<accession>A0ABW2Z9B9</accession>
<feature type="transmembrane region" description="Helical" evidence="1">
    <location>
        <begin position="203"/>
        <end position="226"/>
    </location>
</feature>
<keyword evidence="1" id="KW-0812">Transmembrane</keyword>
<feature type="transmembrane region" description="Helical" evidence="1">
    <location>
        <begin position="42"/>
        <end position="64"/>
    </location>
</feature>
<evidence type="ECO:0000256" key="1">
    <source>
        <dbReference type="SAM" id="Phobius"/>
    </source>
</evidence>
<sequence length="237" mass="27450">MTVSTKKFILYPNAQWYFALAIITTWVGFSMSYFARLEQVTIYHHIHGATAGLWLALMVVQPILYNRGKLKLHRKLGWIGSLTLMPLMVLGGLKMMQLGIINQASYPPGVIYRLSFIDAYSLIQFILFYVLSIYNAKHIHAHARYMACTVLTILPPAITRLLFFIPWFNNFNKTLNGSFTIVELILFILIWDDKRSGKFRAPYFVAMAIFALLHLTMNLVSGWPWWKDAMDWYARGK</sequence>
<feature type="transmembrane region" description="Helical" evidence="1">
    <location>
        <begin position="110"/>
        <end position="131"/>
    </location>
</feature>
<proteinExistence type="predicted"/>
<protein>
    <submittedName>
        <fullName evidence="2">Uncharacterized protein</fullName>
    </submittedName>
</protein>
<dbReference type="Proteomes" id="UP001597073">
    <property type="component" value="Unassembled WGS sequence"/>
</dbReference>
<keyword evidence="1" id="KW-1133">Transmembrane helix</keyword>
<reference evidence="3" key="1">
    <citation type="journal article" date="2019" name="Int. J. Syst. Evol. Microbiol.">
        <title>The Global Catalogue of Microorganisms (GCM) 10K type strain sequencing project: providing services to taxonomists for standard genome sequencing and annotation.</title>
        <authorList>
            <consortium name="The Broad Institute Genomics Platform"/>
            <consortium name="The Broad Institute Genome Sequencing Center for Infectious Disease"/>
            <person name="Wu L."/>
            <person name="Ma J."/>
        </authorList>
    </citation>
    <scope>NUCLEOTIDE SEQUENCE [LARGE SCALE GENOMIC DNA]</scope>
    <source>
        <strain evidence="3">CCUG 60742</strain>
    </source>
</reference>